<dbReference type="SUPFAM" id="SSF54928">
    <property type="entry name" value="RNA-binding domain, RBD"/>
    <property type="match status" value="1"/>
</dbReference>
<evidence type="ECO:0000256" key="1">
    <source>
        <dbReference type="ARBA" id="ARBA00022884"/>
    </source>
</evidence>
<dbReference type="PANTHER" id="PTHR23236">
    <property type="entry name" value="EUKARYOTIC TRANSLATION INITIATION FACTOR 4B/4H"/>
    <property type="match status" value="1"/>
</dbReference>
<dbReference type="GO" id="GO:0019843">
    <property type="term" value="F:rRNA binding"/>
    <property type="evidence" value="ECO:0007669"/>
    <property type="project" value="TreeGrafter"/>
</dbReference>
<evidence type="ECO:0000256" key="2">
    <source>
        <dbReference type="PROSITE-ProRule" id="PRU00176"/>
    </source>
</evidence>
<feature type="compositionally biased region" description="Basic and acidic residues" evidence="3">
    <location>
        <begin position="237"/>
        <end position="263"/>
    </location>
</feature>
<evidence type="ECO:0000259" key="4">
    <source>
        <dbReference type="PROSITE" id="PS50102"/>
    </source>
</evidence>
<feature type="region of interest" description="Disordered" evidence="3">
    <location>
        <begin position="1"/>
        <end position="154"/>
    </location>
</feature>
<feature type="compositionally biased region" description="Basic and acidic residues" evidence="3">
    <location>
        <begin position="287"/>
        <end position="329"/>
    </location>
</feature>
<dbReference type="OrthoDB" id="167718at2759"/>
<dbReference type="PANTHER" id="PTHR23236:SF51">
    <property type="entry name" value="NUCLEOLAR PROTEIN 6"/>
    <property type="match status" value="1"/>
</dbReference>
<comment type="caution">
    <text evidence="5">The sequence shown here is derived from an EMBL/GenBank/DDBJ whole genome shotgun (WGS) entry which is preliminary data.</text>
</comment>
<feature type="compositionally biased region" description="Low complexity" evidence="3">
    <location>
        <begin position="122"/>
        <end position="133"/>
    </location>
</feature>
<dbReference type="Pfam" id="PF00076">
    <property type="entry name" value="RRM_1"/>
    <property type="match status" value="1"/>
</dbReference>
<feature type="compositionally biased region" description="Acidic residues" evidence="3">
    <location>
        <begin position="25"/>
        <end position="47"/>
    </location>
</feature>
<dbReference type="Proteomes" id="UP000293360">
    <property type="component" value="Unassembled WGS sequence"/>
</dbReference>
<evidence type="ECO:0000313" key="6">
    <source>
        <dbReference type="Proteomes" id="UP000293360"/>
    </source>
</evidence>
<dbReference type="InterPro" id="IPR035979">
    <property type="entry name" value="RBD_domain_sf"/>
</dbReference>
<feature type="domain" description="RRM" evidence="4">
    <location>
        <begin position="161"/>
        <end position="234"/>
    </location>
</feature>
<dbReference type="STRING" id="155417.A0A4Q4SZR5"/>
<dbReference type="EMBL" id="QJNU01000707">
    <property type="protein sequence ID" value="RYO88961.1"/>
    <property type="molecule type" value="Genomic_DNA"/>
</dbReference>
<feature type="compositionally biased region" description="Basic residues" evidence="3">
    <location>
        <begin position="275"/>
        <end position="285"/>
    </location>
</feature>
<dbReference type="GO" id="GO:0005730">
    <property type="term" value="C:nucleolus"/>
    <property type="evidence" value="ECO:0007669"/>
    <property type="project" value="TreeGrafter"/>
</dbReference>
<name>A0A4Q4SZR5_9PEZI</name>
<accession>A0A4Q4SZR5</accession>
<keyword evidence="6" id="KW-1185">Reference proteome</keyword>
<dbReference type="FunFam" id="3.30.70.330:FF:000376">
    <property type="entry name" value="Putative RNA binding protein"/>
    <property type="match status" value="1"/>
</dbReference>
<dbReference type="InterPro" id="IPR012677">
    <property type="entry name" value="Nucleotide-bd_a/b_plait_sf"/>
</dbReference>
<feature type="region of interest" description="Disordered" evidence="3">
    <location>
        <begin position="229"/>
        <end position="342"/>
    </location>
</feature>
<keyword evidence="1 2" id="KW-0694">RNA-binding</keyword>
<dbReference type="AlphaFoldDB" id="A0A4Q4SZR5"/>
<feature type="compositionally biased region" description="Basic residues" evidence="3">
    <location>
        <begin position="54"/>
        <end position="64"/>
    </location>
</feature>
<sequence>MSRTKRYQKFQKKTPKAKTLHAAEGDDFTTEPQDIQEEDVEMAEAADGDAITAKKSKKGKKKRKEQPSGDAEPTETNAQDAGPSSKKRKHEDNDTAGDETHQQAATEESSNKPSKKRKKSKTTSSTPAATTNTGDAEEAKAEADAAEDADPDATSKKNNRFIVFVGNLPYSATQADVASHFAAVHPTSIRLLHSRTDPRKSRGIAFVEFARYDHMKTCLKTLHHSTMRVGAAASDGKQGKGGKDGKGRKGQGEEGKFEERKINVELTAGGGGNTGHRRDKIRAKNAKLNEERARRAATEAQERAAKKQKKQGEGGKDEGENKEEADIHPSRRGQVPYLGDLD</sequence>
<evidence type="ECO:0000313" key="5">
    <source>
        <dbReference type="EMBL" id="RYO88961.1"/>
    </source>
</evidence>
<dbReference type="GO" id="GO:0042274">
    <property type="term" value="P:ribosomal small subunit biogenesis"/>
    <property type="evidence" value="ECO:0007669"/>
    <property type="project" value="TreeGrafter"/>
</dbReference>
<organism evidence="5 6">
    <name type="scientific">Monosporascus ibericus</name>
    <dbReference type="NCBI Taxonomy" id="155417"/>
    <lineage>
        <taxon>Eukaryota</taxon>
        <taxon>Fungi</taxon>
        <taxon>Dikarya</taxon>
        <taxon>Ascomycota</taxon>
        <taxon>Pezizomycotina</taxon>
        <taxon>Sordariomycetes</taxon>
        <taxon>Xylariomycetidae</taxon>
        <taxon>Xylariales</taxon>
        <taxon>Xylariales incertae sedis</taxon>
        <taxon>Monosporascus</taxon>
    </lineage>
</organism>
<reference evidence="5 6" key="1">
    <citation type="submission" date="2018-06" db="EMBL/GenBank/DDBJ databases">
        <title>Complete Genomes of Monosporascus.</title>
        <authorList>
            <person name="Robinson A.J."/>
            <person name="Natvig D.O."/>
        </authorList>
    </citation>
    <scope>NUCLEOTIDE SEQUENCE [LARGE SCALE GENOMIC DNA]</scope>
    <source>
        <strain evidence="5 6">CBS 110550</strain>
    </source>
</reference>
<dbReference type="PROSITE" id="PS50102">
    <property type="entry name" value="RRM"/>
    <property type="match status" value="1"/>
</dbReference>
<evidence type="ECO:0000256" key="3">
    <source>
        <dbReference type="SAM" id="MobiDB-lite"/>
    </source>
</evidence>
<proteinExistence type="predicted"/>
<feature type="compositionally biased region" description="Basic residues" evidence="3">
    <location>
        <begin position="1"/>
        <end position="19"/>
    </location>
</feature>
<gene>
    <name evidence="5" type="ORF">DL764_008651</name>
</gene>
<dbReference type="Gene3D" id="3.30.70.330">
    <property type="match status" value="1"/>
</dbReference>
<dbReference type="InterPro" id="IPR000504">
    <property type="entry name" value="RRM_dom"/>
</dbReference>
<feature type="compositionally biased region" description="Basic and acidic residues" evidence="3">
    <location>
        <begin position="90"/>
        <end position="101"/>
    </location>
</feature>
<dbReference type="SMART" id="SM00360">
    <property type="entry name" value="RRM"/>
    <property type="match status" value="1"/>
</dbReference>
<protein>
    <recommendedName>
        <fullName evidence="4">RRM domain-containing protein</fullName>
    </recommendedName>
</protein>